<dbReference type="InterPro" id="IPR036388">
    <property type="entry name" value="WH-like_DNA-bd_sf"/>
</dbReference>
<gene>
    <name evidence="2" type="ORF">EQM06_06730</name>
</gene>
<dbReference type="SUPFAM" id="SSF46785">
    <property type="entry name" value="Winged helix' DNA-binding domain"/>
    <property type="match status" value="1"/>
</dbReference>
<dbReference type="EMBL" id="CP035281">
    <property type="protein sequence ID" value="QAT42955.1"/>
    <property type="molecule type" value="Genomic_DNA"/>
</dbReference>
<organism evidence="2 3">
    <name type="scientific">Aminipila luticellarii</name>
    <dbReference type="NCBI Taxonomy" id="2507160"/>
    <lineage>
        <taxon>Bacteria</taxon>
        <taxon>Bacillati</taxon>
        <taxon>Bacillota</taxon>
        <taxon>Clostridia</taxon>
        <taxon>Peptostreptococcales</taxon>
        <taxon>Anaerovoracaceae</taxon>
        <taxon>Aminipila</taxon>
    </lineage>
</organism>
<keyword evidence="3" id="KW-1185">Reference proteome</keyword>
<feature type="domain" description="Aminotransferase class I/classII large" evidence="1">
    <location>
        <begin position="97"/>
        <end position="389"/>
    </location>
</feature>
<dbReference type="InterPro" id="IPR004839">
    <property type="entry name" value="Aminotransferase_I/II_large"/>
</dbReference>
<evidence type="ECO:0000313" key="3">
    <source>
        <dbReference type="Proteomes" id="UP000287601"/>
    </source>
</evidence>
<accession>A0A410PVK4</accession>
<keyword evidence="2" id="KW-0808">Transferase</keyword>
<evidence type="ECO:0000259" key="1">
    <source>
        <dbReference type="Pfam" id="PF00155"/>
    </source>
</evidence>
<protein>
    <submittedName>
        <fullName evidence="2">PLP-dependent aminotransferase family protein</fullName>
    </submittedName>
</protein>
<name>A0A410PVK4_9FIRM</name>
<dbReference type="InterPro" id="IPR015424">
    <property type="entry name" value="PyrdxlP-dep_Trfase"/>
</dbReference>
<dbReference type="KEGG" id="amij:EQM06_06730"/>
<dbReference type="InterPro" id="IPR036390">
    <property type="entry name" value="WH_DNA-bd_sf"/>
</dbReference>
<dbReference type="SUPFAM" id="SSF53383">
    <property type="entry name" value="PLP-dependent transferases"/>
    <property type="match status" value="1"/>
</dbReference>
<dbReference type="PANTHER" id="PTHR46577:SF1">
    <property type="entry name" value="HTH-TYPE TRANSCRIPTIONAL REGULATORY PROTEIN GABR"/>
    <property type="match status" value="1"/>
</dbReference>
<dbReference type="PANTHER" id="PTHR46577">
    <property type="entry name" value="HTH-TYPE TRANSCRIPTIONAL REGULATORY PROTEIN GABR"/>
    <property type="match status" value="1"/>
</dbReference>
<dbReference type="CDD" id="cd00609">
    <property type="entry name" value="AAT_like"/>
    <property type="match status" value="1"/>
</dbReference>
<dbReference type="GO" id="GO:0030170">
    <property type="term" value="F:pyridoxal phosphate binding"/>
    <property type="evidence" value="ECO:0007669"/>
    <property type="project" value="InterPro"/>
</dbReference>
<evidence type="ECO:0000313" key="2">
    <source>
        <dbReference type="EMBL" id="QAT42955.1"/>
    </source>
</evidence>
<dbReference type="Pfam" id="PF00155">
    <property type="entry name" value="Aminotran_1_2"/>
    <property type="match status" value="1"/>
</dbReference>
<dbReference type="Gene3D" id="1.10.10.10">
    <property type="entry name" value="Winged helix-like DNA-binding domain superfamily/Winged helix DNA-binding domain"/>
    <property type="match status" value="1"/>
</dbReference>
<reference evidence="2 3" key="1">
    <citation type="submission" date="2019-01" db="EMBL/GenBank/DDBJ databases">
        <title>Draft genomes of a novel of Aminipila strains.</title>
        <authorList>
            <person name="Ma S."/>
        </authorList>
    </citation>
    <scope>NUCLEOTIDE SEQUENCE [LARGE SCALE GENOMIC DNA]</scope>
    <source>
        <strain evidence="3">JN-39</strain>
    </source>
</reference>
<dbReference type="InterPro" id="IPR015421">
    <property type="entry name" value="PyrdxlP-dep_Trfase_major"/>
</dbReference>
<keyword evidence="2" id="KW-0032">Aminotransferase</keyword>
<dbReference type="AlphaFoldDB" id="A0A410PVK4"/>
<sequence length="428" mass="48549">MAQSLKVSRNTVASAYSQLCAEGYITGKNGSGYVVLPFDVSLFKAISGEKTGETLEPGKRKSTEKDIKFDFQYDKLNMGDFPMGAWKKSLHTALSSCEAEYLSSYNDKFGEWELRKEIMQYLNFSRGVVCRPEQILLAAGMGASLSLICQLLRNECDQAAVEEPCYGNTREVLKNHGMKVVPIPLEEDGMDLNILAGSGAKLVFTTPSHQFPMGCIMGINKRLNLIKWAEENHAYIIEDDYDSELRYNSRPIPSMQSMDSNGRIIYFNTFSKAFAPGIRMSFIVLPNALMEKYTQNFSTYNCQVAWTEQKAMQLFMQEGSWNRHMRKICTVNKKKHDTLLSALHHYMKDRVIVYGNNAGLHIVLEVKNGMDEGELIKSAEQVGVRIYPVSVYWENTENYRNPMVLIGYSSLTEQEIEEGICLLQSAWF</sequence>
<dbReference type="OrthoDB" id="9808770at2"/>
<dbReference type="InterPro" id="IPR051446">
    <property type="entry name" value="HTH_trans_reg/aminotransferase"/>
</dbReference>
<dbReference type="GO" id="GO:0008483">
    <property type="term" value="F:transaminase activity"/>
    <property type="evidence" value="ECO:0007669"/>
    <property type="project" value="UniProtKB-KW"/>
</dbReference>
<dbReference type="Proteomes" id="UP000287601">
    <property type="component" value="Chromosome"/>
</dbReference>
<proteinExistence type="predicted"/>
<dbReference type="Gene3D" id="3.40.640.10">
    <property type="entry name" value="Type I PLP-dependent aspartate aminotransferase-like (Major domain)"/>
    <property type="match status" value="1"/>
</dbReference>